<evidence type="ECO:0000256" key="2">
    <source>
        <dbReference type="ARBA" id="ARBA00022842"/>
    </source>
</evidence>
<dbReference type="InterPro" id="IPR008949">
    <property type="entry name" value="Isoprenoid_synthase_dom_sf"/>
</dbReference>
<dbReference type="AlphaFoldDB" id="A0A226EYJ0"/>
<comment type="similarity">
    <text evidence="3">Belongs to the FPP/GGPP synthase family.</text>
</comment>
<keyword evidence="3" id="KW-0808">Transferase</keyword>
<keyword evidence="5" id="KW-1185">Reference proteome</keyword>
<comment type="caution">
    <text evidence="4">The sequence shown here is derived from an EMBL/GenBank/DDBJ whole genome shotgun (WGS) entry which is preliminary data.</text>
</comment>
<dbReference type="Proteomes" id="UP000198287">
    <property type="component" value="Unassembled WGS sequence"/>
</dbReference>
<sequence length="320" mass="36614">MIPQLPKIVEDADKFTDKILLPYSYLVGNPGKDIRAKMIRVLNYWIQASEEDCEKICEILDLLHNASLMIDDIEDRSAIRRGKEAAHVVYGVPLTMNAAHFIYFKAIDKLLDFCDDFDVIHEFLELMKTVHFGQGAELYWRDCAKEDELPSERDYQDIIAKKTTSLALMAISLLKYKGTNKTINLTKFVTMMGLNGQILDDLRNLTCPELQKEKGFCEDLTEGKLSYPIIHLINNKKIPNHPEKKRRVLEILKMKTSNVSLKEEVLIILEESGCLNYTKKRLQQFQLDIIVEAAQLGPNPELAKLIEAVKTNMVQKPAMA</sequence>
<keyword evidence="1" id="KW-0479">Metal-binding</keyword>
<accession>A0A226EYJ0</accession>
<dbReference type="GO" id="GO:0008299">
    <property type="term" value="P:isoprenoid biosynthetic process"/>
    <property type="evidence" value="ECO:0007669"/>
    <property type="project" value="InterPro"/>
</dbReference>
<evidence type="ECO:0000313" key="5">
    <source>
        <dbReference type="Proteomes" id="UP000198287"/>
    </source>
</evidence>
<keyword evidence="2" id="KW-0460">Magnesium</keyword>
<gene>
    <name evidence="4" type="ORF">Fcan01_00464</name>
</gene>
<dbReference type="PROSITE" id="PS00723">
    <property type="entry name" value="POLYPRENYL_SYNTHASE_1"/>
    <property type="match status" value="1"/>
</dbReference>
<protein>
    <submittedName>
        <fullName evidence="4">Geranylgeranyl pyrophosphate synthase</fullName>
    </submittedName>
</protein>
<dbReference type="Pfam" id="PF00348">
    <property type="entry name" value="polyprenyl_synt"/>
    <property type="match status" value="1"/>
</dbReference>
<reference evidence="4 5" key="1">
    <citation type="submission" date="2015-12" db="EMBL/GenBank/DDBJ databases">
        <title>The genome of Folsomia candida.</title>
        <authorList>
            <person name="Faddeeva A."/>
            <person name="Derks M.F."/>
            <person name="Anvar Y."/>
            <person name="Smit S."/>
            <person name="Van Straalen N."/>
            <person name="Roelofs D."/>
        </authorList>
    </citation>
    <scope>NUCLEOTIDE SEQUENCE [LARGE SCALE GENOMIC DNA]</scope>
    <source>
        <strain evidence="4 5">VU population</strain>
        <tissue evidence="4">Whole body</tissue>
    </source>
</reference>
<dbReference type="PANTHER" id="PTHR12001:SF44">
    <property type="entry name" value="GERANYLGERANYL PYROPHOSPHATE SYNTHASE"/>
    <property type="match status" value="1"/>
</dbReference>
<dbReference type="EMBL" id="LNIX01000001">
    <property type="protein sequence ID" value="OXA62278.1"/>
    <property type="molecule type" value="Genomic_DNA"/>
</dbReference>
<proteinExistence type="inferred from homology"/>
<dbReference type="GO" id="GO:0004659">
    <property type="term" value="F:prenyltransferase activity"/>
    <property type="evidence" value="ECO:0007669"/>
    <property type="project" value="InterPro"/>
</dbReference>
<name>A0A226EYJ0_FOLCA</name>
<dbReference type="GO" id="GO:0042811">
    <property type="term" value="P:pheromone biosynthetic process"/>
    <property type="evidence" value="ECO:0007669"/>
    <property type="project" value="UniProtKB-ARBA"/>
</dbReference>
<dbReference type="GO" id="GO:0046872">
    <property type="term" value="F:metal ion binding"/>
    <property type="evidence" value="ECO:0007669"/>
    <property type="project" value="UniProtKB-KW"/>
</dbReference>
<organism evidence="4 5">
    <name type="scientific">Folsomia candida</name>
    <name type="common">Springtail</name>
    <dbReference type="NCBI Taxonomy" id="158441"/>
    <lineage>
        <taxon>Eukaryota</taxon>
        <taxon>Metazoa</taxon>
        <taxon>Ecdysozoa</taxon>
        <taxon>Arthropoda</taxon>
        <taxon>Hexapoda</taxon>
        <taxon>Collembola</taxon>
        <taxon>Entomobryomorpha</taxon>
        <taxon>Isotomoidea</taxon>
        <taxon>Isotomidae</taxon>
        <taxon>Proisotominae</taxon>
        <taxon>Folsomia</taxon>
    </lineage>
</organism>
<dbReference type="SFLD" id="SFLDS00005">
    <property type="entry name" value="Isoprenoid_Synthase_Type_I"/>
    <property type="match status" value="1"/>
</dbReference>
<dbReference type="PANTHER" id="PTHR12001">
    <property type="entry name" value="GERANYLGERANYL PYROPHOSPHATE SYNTHASE"/>
    <property type="match status" value="1"/>
</dbReference>
<dbReference type="InterPro" id="IPR000092">
    <property type="entry name" value="Polyprenyl_synt"/>
</dbReference>
<dbReference type="OrthoDB" id="6921389at2759"/>
<dbReference type="STRING" id="158441.A0A226EYJ0"/>
<dbReference type="SUPFAM" id="SSF48576">
    <property type="entry name" value="Terpenoid synthases"/>
    <property type="match status" value="1"/>
</dbReference>
<dbReference type="Gene3D" id="1.10.600.10">
    <property type="entry name" value="Farnesyl Diphosphate Synthase"/>
    <property type="match status" value="1"/>
</dbReference>
<evidence type="ECO:0000256" key="3">
    <source>
        <dbReference type="RuleBase" id="RU004466"/>
    </source>
</evidence>
<evidence type="ECO:0000313" key="4">
    <source>
        <dbReference type="EMBL" id="OXA62278.1"/>
    </source>
</evidence>
<evidence type="ECO:0000256" key="1">
    <source>
        <dbReference type="ARBA" id="ARBA00022723"/>
    </source>
</evidence>
<dbReference type="InterPro" id="IPR033749">
    <property type="entry name" value="Polyprenyl_synt_CS"/>
</dbReference>